<reference evidence="2 3" key="1">
    <citation type="journal article" date="2022" name="Pathogens">
        <title>Staphylococcus ratti sp. nov. Isolated from a Lab Rat.</title>
        <authorList>
            <person name="Kovarovic V."/>
            <person name="Sedlacek I."/>
            <person name="Petras P."/>
            <person name="Kralova S."/>
            <person name="Maslanova I."/>
            <person name="Svec P."/>
            <person name="Neumann-Schaal M."/>
            <person name="Botka T."/>
            <person name="Gelbicova T."/>
            <person name="Stankova E."/>
            <person name="Doskar J."/>
            <person name="Pantucek R."/>
        </authorList>
    </citation>
    <scope>NUCLEOTIDE SEQUENCE [LARGE SCALE GENOMIC DNA]</scope>
    <source>
        <strain evidence="2 3">CCM 9025</strain>
    </source>
</reference>
<dbReference type="EMBL" id="CP086654">
    <property type="protein sequence ID" value="UEX89756.1"/>
    <property type="molecule type" value="Genomic_DNA"/>
</dbReference>
<proteinExistence type="predicted"/>
<dbReference type="PROSITE" id="PS51257">
    <property type="entry name" value="PROKAR_LIPOPROTEIN"/>
    <property type="match status" value="1"/>
</dbReference>
<keyword evidence="1" id="KW-0732">Signal</keyword>
<dbReference type="Proteomes" id="UP001197626">
    <property type="component" value="Chromosome"/>
</dbReference>
<dbReference type="NCBIfam" id="NF033194">
    <property type="entry name" value="lipo_EMYY"/>
    <property type="match status" value="1"/>
</dbReference>
<dbReference type="InterPro" id="IPR048013">
    <property type="entry name" value="EMYY_lipop"/>
</dbReference>
<keyword evidence="3" id="KW-1185">Reference proteome</keyword>
<keyword evidence="2" id="KW-0449">Lipoprotein</keyword>
<sequence length="298" mass="34910">MKNILFLVMTFLIITVTLTACGHNDKQEKQQFDQKMKTVEQKEKAYYKAWDDVNLEALKSFNQTDATEDNHEMLKKKKEQIDQTLRPKFKAYRDAAEQLPGSNDDLKALKRTYLTAVDKKEKALNEVNQFLELCLNAIESNENILAHTRKFEQHRSTVEKGLAHAKATALGYSESVKIEQTLIQNNENIKRVVERVLEEKNDIQRANKINKEVIPLIKNDIKALNKERINESTVNNARQSAIQMYYELEYYYKERAQSAQYSQRLSKTNVKRLIKTSKELEQYEGQYHKKNDEIERAL</sequence>
<feature type="chain" id="PRO_5045267326" evidence="1">
    <location>
        <begin position="23"/>
        <end position="298"/>
    </location>
</feature>
<dbReference type="RefSeq" id="WP_229292261.1">
    <property type="nucleotide sequence ID" value="NZ_CP086654.1"/>
</dbReference>
<protein>
    <submittedName>
        <fullName evidence="2">EMYY motif lipoprotein</fullName>
    </submittedName>
</protein>
<evidence type="ECO:0000313" key="3">
    <source>
        <dbReference type="Proteomes" id="UP001197626"/>
    </source>
</evidence>
<accession>A0ABY3PBT2</accession>
<evidence type="ECO:0000256" key="1">
    <source>
        <dbReference type="SAM" id="SignalP"/>
    </source>
</evidence>
<name>A0ABY3PBT2_9STAP</name>
<feature type="signal peptide" evidence="1">
    <location>
        <begin position="1"/>
        <end position="22"/>
    </location>
</feature>
<evidence type="ECO:0000313" key="2">
    <source>
        <dbReference type="EMBL" id="UEX89756.1"/>
    </source>
</evidence>
<gene>
    <name evidence="2" type="ORF">LN051_09330</name>
</gene>
<organism evidence="2 3">
    <name type="scientific">Staphylococcus ratti</name>
    <dbReference type="NCBI Taxonomy" id="2892440"/>
    <lineage>
        <taxon>Bacteria</taxon>
        <taxon>Bacillati</taxon>
        <taxon>Bacillota</taxon>
        <taxon>Bacilli</taxon>
        <taxon>Bacillales</taxon>
        <taxon>Staphylococcaceae</taxon>
        <taxon>Staphylococcus</taxon>
    </lineage>
</organism>